<sequence>MNHPIEVAEHLARVGQITDEEVLVAALLHDTVEDTETTLEEIATGFGSRVAAIVEECTDDASLEKSERKRLQIVNAPHKSPEAKCVKLADKTRNLASILTDPPTDWSLGRQREYFDWAEKVV</sequence>
<dbReference type="Proteomes" id="UP001202961">
    <property type="component" value="Unassembled WGS sequence"/>
</dbReference>
<keyword evidence="3" id="KW-1185">Reference proteome</keyword>
<gene>
    <name evidence="2" type="ORF">NB063_25590</name>
</gene>
<accession>A0ABT0UCA0</accession>
<dbReference type="InterPro" id="IPR052194">
    <property type="entry name" value="MESH1"/>
</dbReference>
<dbReference type="InterPro" id="IPR006674">
    <property type="entry name" value="HD_domain"/>
</dbReference>
<dbReference type="EMBL" id="JAMQBK010000077">
    <property type="protein sequence ID" value="MCM2374003.1"/>
    <property type="molecule type" value="Genomic_DNA"/>
</dbReference>
<evidence type="ECO:0000313" key="2">
    <source>
        <dbReference type="EMBL" id="MCM2374003.1"/>
    </source>
</evidence>
<evidence type="ECO:0000259" key="1">
    <source>
        <dbReference type="PROSITE" id="PS51831"/>
    </source>
</evidence>
<organism evidence="2 3">
    <name type="scientific">Aporhodopirellula aestuarii</name>
    <dbReference type="NCBI Taxonomy" id="2950107"/>
    <lineage>
        <taxon>Bacteria</taxon>
        <taxon>Pseudomonadati</taxon>
        <taxon>Planctomycetota</taxon>
        <taxon>Planctomycetia</taxon>
        <taxon>Pirellulales</taxon>
        <taxon>Pirellulaceae</taxon>
        <taxon>Aporhodopirellula</taxon>
    </lineage>
</organism>
<dbReference type="InterPro" id="IPR003607">
    <property type="entry name" value="HD/PDEase_dom"/>
</dbReference>
<dbReference type="SMART" id="SM00471">
    <property type="entry name" value="HDc"/>
    <property type="match status" value="1"/>
</dbReference>
<evidence type="ECO:0000313" key="3">
    <source>
        <dbReference type="Proteomes" id="UP001202961"/>
    </source>
</evidence>
<name>A0ABT0UCA0_9BACT</name>
<dbReference type="PANTHER" id="PTHR46246">
    <property type="entry name" value="GUANOSINE-3',5'-BIS(DIPHOSPHATE) 3'-PYROPHOSPHOHYDROLASE MESH1"/>
    <property type="match status" value="1"/>
</dbReference>
<comment type="caution">
    <text evidence="2">The sequence shown here is derived from an EMBL/GenBank/DDBJ whole genome shotgun (WGS) entry which is preliminary data.</text>
</comment>
<dbReference type="PROSITE" id="PS51831">
    <property type="entry name" value="HD"/>
    <property type="match status" value="1"/>
</dbReference>
<protein>
    <submittedName>
        <fullName evidence="2">HD domain-containing protein</fullName>
    </submittedName>
</protein>
<dbReference type="CDD" id="cd00077">
    <property type="entry name" value="HDc"/>
    <property type="match status" value="1"/>
</dbReference>
<reference evidence="2 3" key="1">
    <citation type="journal article" date="2022" name="Syst. Appl. Microbiol.">
        <title>Rhodopirellula aestuarii sp. nov., a novel member of the genus Rhodopirellula isolated from brackish sediments collected in the Tagus River estuary, Portugal.</title>
        <authorList>
            <person name="Vitorino I.R."/>
            <person name="Klimek D."/>
            <person name="Calusinska M."/>
            <person name="Lobo-da-Cunha A."/>
            <person name="Vasconcelos V."/>
            <person name="Lage O.M."/>
        </authorList>
    </citation>
    <scope>NUCLEOTIDE SEQUENCE [LARGE SCALE GENOMIC DNA]</scope>
    <source>
        <strain evidence="2 3">ICT_H3.1</strain>
    </source>
</reference>
<dbReference type="PANTHER" id="PTHR46246:SF1">
    <property type="entry name" value="GUANOSINE-3',5'-BIS(DIPHOSPHATE) 3'-PYROPHOSPHOHYDROLASE MESH1"/>
    <property type="match status" value="1"/>
</dbReference>
<proteinExistence type="predicted"/>
<dbReference type="SUPFAM" id="SSF109604">
    <property type="entry name" value="HD-domain/PDEase-like"/>
    <property type="match status" value="1"/>
</dbReference>
<feature type="domain" description="HD" evidence="1">
    <location>
        <begin position="1"/>
        <end position="95"/>
    </location>
</feature>
<dbReference type="Pfam" id="PF13328">
    <property type="entry name" value="HD_4"/>
    <property type="match status" value="1"/>
</dbReference>
<dbReference type="Gene3D" id="1.10.3210.10">
    <property type="entry name" value="Hypothetical protein af1432"/>
    <property type="match status" value="1"/>
</dbReference>